<dbReference type="PRINTS" id="PR00598">
    <property type="entry name" value="HTHMARR"/>
</dbReference>
<dbReference type="AlphaFoldDB" id="A0A1N7LKX0"/>
<dbReference type="GO" id="GO:0003677">
    <property type="term" value="F:DNA binding"/>
    <property type="evidence" value="ECO:0007669"/>
    <property type="project" value="UniProtKB-KW"/>
</dbReference>
<sequence>MANQFTSTTMLMTSQKKVTATQASTLQLSRFFPYRLAMLNASVSAVIAQLYCGRFNLTPQEWRVLAALGENPKMSAKEIAAFTCMEKMQVSRAISNLKKAALLIQQTDAKDRRFSSVCLSEQGQQIYLKIVPLVITREDYLLSTLSKDEQQLFNQFIDRIALQADTLKQLG</sequence>
<dbReference type="SUPFAM" id="SSF46785">
    <property type="entry name" value="Winged helix' DNA-binding domain"/>
    <property type="match status" value="1"/>
</dbReference>
<dbReference type="STRING" id="619304.SAMN05421760_104118"/>
<dbReference type="InterPro" id="IPR000835">
    <property type="entry name" value="HTH_MarR-typ"/>
</dbReference>
<feature type="domain" description="HTH marR-type" evidence="4">
    <location>
        <begin position="29"/>
        <end position="162"/>
    </location>
</feature>
<dbReference type="GO" id="GO:0003700">
    <property type="term" value="F:DNA-binding transcription factor activity"/>
    <property type="evidence" value="ECO:0007669"/>
    <property type="project" value="InterPro"/>
</dbReference>
<dbReference type="PANTHER" id="PTHR35790">
    <property type="entry name" value="HTH-TYPE TRANSCRIPTIONAL REGULATOR PCHR"/>
    <property type="match status" value="1"/>
</dbReference>
<keyword evidence="6" id="KW-1185">Reference proteome</keyword>
<dbReference type="EMBL" id="FTOE01000004">
    <property type="protein sequence ID" value="SIS74505.1"/>
    <property type="molecule type" value="Genomic_DNA"/>
</dbReference>
<dbReference type="SMART" id="SM00347">
    <property type="entry name" value="HTH_MARR"/>
    <property type="match status" value="1"/>
</dbReference>
<evidence type="ECO:0000259" key="4">
    <source>
        <dbReference type="PROSITE" id="PS50995"/>
    </source>
</evidence>
<keyword evidence="3" id="KW-0804">Transcription</keyword>
<dbReference type="Gene3D" id="1.10.10.10">
    <property type="entry name" value="Winged helix-like DNA-binding domain superfamily/Winged helix DNA-binding domain"/>
    <property type="match status" value="1"/>
</dbReference>
<dbReference type="Pfam" id="PF12802">
    <property type="entry name" value="MarR_2"/>
    <property type="match status" value="1"/>
</dbReference>
<dbReference type="InterPro" id="IPR036388">
    <property type="entry name" value="WH-like_DNA-bd_sf"/>
</dbReference>
<dbReference type="PANTHER" id="PTHR35790:SF4">
    <property type="entry name" value="HTH-TYPE TRANSCRIPTIONAL REGULATOR PCHR"/>
    <property type="match status" value="1"/>
</dbReference>
<dbReference type="InterPro" id="IPR036390">
    <property type="entry name" value="WH_DNA-bd_sf"/>
</dbReference>
<accession>A0A1N7LKX0</accession>
<proteinExistence type="predicted"/>
<protein>
    <submittedName>
        <fullName evidence="5">DNA-binding transcriptional regulator, MarR family</fullName>
    </submittedName>
</protein>
<evidence type="ECO:0000313" key="6">
    <source>
        <dbReference type="Proteomes" id="UP000185999"/>
    </source>
</evidence>
<evidence type="ECO:0000313" key="5">
    <source>
        <dbReference type="EMBL" id="SIS74505.1"/>
    </source>
</evidence>
<dbReference type="InterPro" id="IPR052067">
    <property type="entry name" value="Metal_resp_HTH_trans_reg"/>
</dbReference>
<reference evidence="6" key="1">
    <citation type="submission" date="2017-01" db="EMBL/GenBank/DDBJ databases">
        <authorList>
            <person name="Varghese N."/>
            <person name="Submissions S."/>
        </authorList>
    </citation>
    <scope>NUCLEOTIDE SEQUENCE [LARGE SCALE GENOMIC DNA]</scope>
    <source>
        <strain evidence="6">DSM 22306</strain>
    </source>
</reference>
<evidence type="ECO:0000256" key="2">
    <source>
        <dbReference type="ARBA" id="ARBA00023125"/>
    </source>
</evidence>
<organism evidence="5 6">
    <name type="scientific">Neptunomonas antarctica</name>
    <dbReference type="NCBI Taxonomy" id="619304"/>
    <lineage>
        <taxon>Bacteria</taxon>
        <taxon>Pseudomonadati</taxon>
        <taxon>Pseudomonadota</taxon>
        <taxon>Gammaproteobacteria</taxon>
        <taxon>Oceanospirillales</taxon>
        <taxon>Oceanospirillaceae</taxon>
        <taxon>Neptunomonas</taxon>
    </lineage>
</organism>
<dbReference type="Proteomes" id="UP000185999">
    <property type="component" value="Unassembled WGS sequence"/>
</dbReference>
<gene>
    <name evidence="5" type="ORF">SAMN05421760_104118</name>
</gene>
<evidence type="ECO:0000256" key="1">
    <source>
        <dbReference type="ARBA" id="ARBA00023015"/>
    </source>
</evidence>
<dbReference type="OrthoDB" id="8906692at2"/>
<evidence type="ECO:0000256" key="3">
    <source>
        <dbReference type="ARBA" id="ARBA00023163"/>
    </source>
</evidence>
<keyword evidence="2 5" id="KW-0238">DNA-binding</keyword>
<keyword evidence="1" id="KW-0805">Transcription regulation</keyword>
<name>A0A1N7LKX0_9GAMM</name>
<dbReference type="PROSITE" id="PS50995">
    <property type="entry name" value="HTH_MARR_2"/>
    <property type="match status" value="1"/>
</dbReference>